<dbReference type="InterPro" id="IPR051793">
    <property type="entry name" value="NADH:flavin_oxidoreductase"/>
</dbReference>
<gene>
    <name evidence="12" type="ORF">IAD17_05010</name>
</gene>
<evidence type="ECO:0000256" key="8">
    <source>
        <dbReference type="ARBA" id="ARBA00023004"/>
    </source>
</evidence>
<dbReference type="PANTHER" id="PTHR42917">
    <property type="entry name" value="2,4-DIENOYL-COA REDUCTASE"/>
    <property type="match status" value="1"/>
</dbReference>
<keyword evidence="7" id="KW-0560">Oxidoreductase</keyword>
<dbReference type="GO" id="GO:0051536">
    <property type="term" value="F:iron-sulfur cluster binding"/>
    <property type="evidence" value="ECO:0007669"/>
    <property type="project" value="UniProtKB-KW"/>
</dbReference>
<keyword evidence="6" id="KW-0479">Metal-binding</keyword>
<dbReference type="InterPro" id="IPR013785">
    <property type="entry name" value="Aldolase_TIM"/>
</dbReference>
<evidence type="ECO:0000256" key="2">
    <source>
        <dbReference type="ARBA" id="ARBA00001966"/>
    </source>
</evidence>
<dbReference type="InterPro" id="IPR023753">
    <property type="entry name" value="FAD/NAD-binding_dom"/>
</dbReference>
<evidence type="ECO:0000256" key="5">
    <source>
        <dbReference type="ARBA" id="ARBA00022643"/>
    </source>
</evidence>
<evidence type="ECO:0000313" key="12">
    <source>
        <dbReference type="EMBL" id="HIU24261.1"/>
    </source>
</evidence>
<feature type="domain" description="FAD/NAD(P)-binding" evidence="11">
    <location>
        <begin position="407"/>
        <end position="632"/>
    </location>
</feature>
<dbReference type="SUPFAM" id="SSF51905">
    <property type="entry name" value="FAD/NAD(P)-binding domain"/>
    <property type="match status" value="1"/>
</dbReference>
<dbReference type="Gene3D" id="3.20.20.70">
    <property type="entry name" value="Aldolase class I"/>
    <property type="match status" value="1"/>
</dbReference>
<keyword evidence="8" id="KW-0408">Iron</keyword>
<evidence type="ECO:0000313" key="13">
    <source>
        <dbReference type="Proteomes" id="UP000824078"/>
    </source>
</evidence>
<dbReference type="EMBL" id="DVMQ01000016">
    <property type="protein sequence ID" value="HIU24261.1"/>
    <property type="molecule type" value="Genomic_DNA"/>
</dbReference>
<evidence type="ECO:0000256" key="4">
    <source>
        <dbReference type="ARBA" id="ARBA00022630"/>
    </source>
</evidence>
<evidence type="ECO:0000256" key="3">
    <source>
        <dbReference type="ARBA" id="ARBA00011048"/>
    </source>
</evidence>
<dbReference type="InterPro" id="IPR001155">
    <property type="entry name" value="OxRdtase_FMN_N"/>
</dbReference>
<dbReference type="PANTHER" id="PTHR42917:SF2">
    <property type="entry name" value="2,4-DIENOYL-COA REDUCTASE [(2E)-ENOYL-COA-PRODUCING]"/>
    <property type="match status" value="1"/>
</dbReference>
<dbReference type="Gene3D" id="3.40.50.720">
    <property type="entry name" value="NAD(P)-binding Rossmann-like Domain"/>
    <property type="match status" value="1"/>
</dbReference>
<comment type="similarity">
    <text evidence="3">In the N-terminal section; belongs to the NADH:flavin oxidoreductase/NADH oxidase family.</text>
</comment>
<dbReference type="GO" id="GO:0046872">
    <property type="term" value="F:metal ion binding"/>
    <property type="evidence" value="ECO:0007669"/>
    <property type="project" value="UniProtKB-KW"/>
</dbReference>
<reference evidence="12" key="2">
    <citation type="journal article" date="2021" name="PeerJ">
        <title>Extensive microbial diversity within the chicken gut microbiome revealed by metagenomics and culture.</title>
        <authorList>
            <person name="Gilroy R."/>
            <person name="Ravi A."/>
            <person name="Getino M."/>
            <person name="Pursley I."/>
            <person name="Horton D.L."/>
            <person name="Alikhan N.F."/>
            <person name="Baker D."/>
            <person name="Gharbi K."/>
            <person name="Hall N."/>
            <person name="Watson M."/>
            <person name="Adriaenssens E.M."/>
            <person name="Foster-Nyarko E."/>
            <person name="Jarju S."/>
            <person name="Secka A."/>
            <person name="Antonio M."/>
            <person name="Oren A."/>
            <person name="Chaudhuri R.R."/>
            <person name="La Ragione R."/>
            <person name="Hildebrand F."/>
            <person name="Pallen M.J."/>
        </authorList>
    </citation>
    <scope>NUCLEOTIDE SEQUENCE</scope>
    <source>
        <strain evidence="12">ChiHjej12B11-29160</strain>
    </source>
</reference>
<feature type="domain" description="NADH:flavin oxidoreductase/NADH oxidase N-terminal" evidence="10">
    <location>
        <begin position="8"/>
        <end position="360"/>
    </location>
</feature>
<evidence type="ECO:0000259" key="10">
    <source>
        <dbReference type="Pfam" id="PF00724"/>
    </source>
</evidence>
<dbReference type="GO" id="GO:0016491">
    <property type="term" value="F:oxidoreductase activity"/>
    <property type="evidence" value="ECO:0007669"/>
    <property type="project" value="UniProtKB-KW"/>
</dbReference>
<keyword evidence="4" id="KW-0285">Flavoprotein</keyword>
<dbReference type="Gene3D" id="3.50.50.60">
    <property type="entry name" value="FAD/NAD(P)-binding domain"/>
    <property type="match status" value="1"/>
</dbReference>
<reference evidence="12" key="1">
    <citation type="submission" date="2020-10" db="EMBL/GenBank/DDBJ databases">
        <authorList>
            <person name="Gilroy R."/>
        </authorList>
    </citation>
    <scope>NUCLEOTIDE SEQUENCE</scope>
    <source>
        <strain evidence="12">ChiHjej12B11-29160</strain>
    </source>
</reference>
<dbReference type="InterPro" id="IPR036188">
    <property type="entry name" value="FAD/NAD-bd_sf"/>
</dbReference>
<keyword evidence="9" id="KW-0411">Iron-sulfur</keyword>
<evidence type="ECO:0000256" key="7">
    <source>
        <dbReference type="ARBA" id="ARBA00023002"/>
    </source>
</evidence>
<comment type="caution">
    <text evidence="12">The sequence shown here is derived from an EMBL/GenBank/DDBJ whole genome shotgun (WGS) entry which is preliminary data.</text>
</comment>
<evidence type="ECO:0000256" key="9">
    <source>
        <dbReference type="ARBA" id="ARBA00023014"/>
    </source>
</evidence>
<organism evidence="12 13">
    <name type="scientific">Candidatus Coprovicinus avistercoris</name>
    <dbReference type="NCBI Taxonomy" id="2840754"/>
    <lineage>
        <taxon>Bacteria</taxon>
        <taxon>Bacillati</taxon>
        <taxon>Actinomycetota</taxon>
        <taxon>Coriobacteriia</taxon>
        <taxon>Coriobacteriales</taxon>
        <taxon>Coriobacteriaceae</taxon>
        <taxon>Coriobacteriaceae incertae sedis</taxon>
        <taxon>Candidatus Coprovicinus</taxon>
    </lineage>
</organism>
<evidence type="ECO:0000259" key="11">
    <source>
        <dbReference type="Pfam" id="PF07992"/>
    </source>
</evidence>
<keyword evidence="5" id="KW-0288">FMN</keyword>
<evidence type="ECO:0000256" key="1">
    <source>
        <dbReference type="ARBA" id="ARBA00001917"/>
    </source>
</evidence>
<comment type="cofactor">
    <cofactor evidence="1">
        <name>FMN</name>
        <dbReference type="ChEBI" id="CHEBI:58210"/>
    </cofactor>
</comment>
<dbReference type="Pfam" id="PF00724">
    <property type="entry name" value="Oxidored_FMN"/>
    <property type="match status" value="1"/>
</dbReference>
<comment type="cofactor">
    <cofactor evidence="2">
        <name>[4Fe-4S] cluster</name>
        <dbReference type="ChEBI" id="CHEBI:49883"/>
    </cofactor>
</comment>
<dbReference type="SUPFAM" id="SSF51395">
    <property type="entry name" value="FMN-linked oxidoreductases"/>
    <property type="match status" value="1"/>
</dbReference>
<sequence>MDPKHKVLFTPIKIGNVEIKNRYAMAPMGPLGLSDSEGGWNQRGIDYYTRRAQGGTGLIITGVTFSDCEVEKPSMPNTPNSTYNPVHFVRTSREMTERVHAYGAKIFLQMSGGFGRVTIPTNLGEFPPVAPSAIPHRWLDKMCRPLEVSEIKSIVKSFGDGAFNAKRAGFDGIEIHAVHEGYLIDQFAISFFNHRTDEYGGSLENRLRFAREILEEIKGRCGDDFPVALRFSLKSMIKDWREGALPGEKFEEKGRDIEEGLEAAKLLEKYGYDALDTDAGTYDAWWWNHPPMYQKKGLYREFGKMVEGVVNIPVILAGRMDNPDMAAEAIETGDCDMVSLGRPLLADPDIVDKIRAGRLTEIRPCISCQEGCMGRVQEYSMINCAVNPQAARERAMAYEPVIGAPKHVMIIGGGPAGCEAARVLATRGHKPELFEARDYLGGNLIPGGAPSFKEDDHALAAWFGVELEKLGVPVHLGHAVTAKEARDTSWDAVIVATGSVPKLFSLGDDEHTYAAEQVLMGEKDPGASTVIVGGGLVGCETALWLAQAGKKVTIVEALPKILAVNGPLCSANKEMLERLVPFNGIETICSAQAKGYTNGELTVATKDGERTISCDSVILCVGYREENKLYDELKDDVVNIHLLGDASQVSNIMYAIWNAFEVANHL</sequence>
<evidence type="ECO:0000256" key="6">
    <source>
        <dbReference type="ARBA" id="ARBA00022723"/>
    </source>
</evidence>
<dbReference type="AlphaFoldDB" id="A0A9D1L533"/>
<dbReference type="PRINTS" id="PR00368">
    <property type="entry name" value="FADPNR"/>
</dbReference>
<name>A0A9D1L533_9ACTN</name>
<dbReference type="GO" id="GO:0010181">
    <property type="term" value="F:FMN binding"/>
    <property type="evidence" value="ECO:0007669"/>
    <property type="project" value="InterPro"/>
</dbReference>
<proteinExistence type="inferred from homology"/>
<protein>
    <submittedName>
        <fullName evidence="12">FAD-dependent oxidoreductase</fullName>
    </submittedName>
</protein>
<dbReference type="Pfam" id="PF07992">
    <property type="entry name" value="Pyr_redox_2"/>
    <property type="match status" value="1"/>
</dbReference>
<dbReference type="Proteomes" id="UP000824078">
    <property type="component" value="Unassembled WGS sequence"/>
</dbReference>
<accession>A0A9D1L533</accession>